<organism evidence="1">
    <name type="scientific">Xenopsylla cheopis</name>
    <name type="common">Oriental rat flea</name>
    <name type="synonym">Pulex cheopis</name>
    <dbReference type="NCBI Taxonomy" id="163159"/>
    <lineage>
        <taxon>Eukaryota</taxon>
        <taxon>Metazoa</taxon>
        <taxon>Ecdysozoa</taxon>
        <taxon>Arthropoda</taxon>
        <taxon>Hexapoda</taxon>
        <taxon>Insecta</taxon>
        <taxon>Pterygota</taxon>
        <taxon>Neoptera</taxon>
        <taxon>Endopterygota</taxon>
        <taxon>Siphonaptera</taxon>
        <taxon>Pulicidae</taxon>
        <taxon>Xenopsyllinae</taxon>
        <taxon>Xenopsylla</taxon>
    </lineage>
</organism>
<protein>
    <submittedName>
        <fullName evidence="1">Putative secreted protein</fullName>
    </submittedName>
</protein>
<name>A0A6M2DEK2_XENCH</name>
<reference evidence="1" key="1">
    <citation type="submission" date="2020-03" db="EMBL/GenBank/DDBJ databases">
        <title>Transcriptomic Profiling of the Digestive Tract of the Rat Flea, Xenopsylla cheopis, Following Blood Feeding and Infection with Yersinia pestis.</title>
        <authorList>
            <person name="Bland D.M."/>
            <person name="Martens C.A."/>
            <person name="Virtaneva K."/>
            <person name="Kanakabandi K."/>
            <person name="Long D."/>
            <person name="Rosenke R."/>
            <person name="Saturday G.A."/>
            <person name="Hoyt F.H."/>
            <person name="Bruno D.P."/>
            <person name="Ribeiro J.M.C."/>
            <person name="Hinnebusch J."/>
        </authorList>
    </citation>
    <scope>NUCLEOTIDE SEQUENCE</scope>
</reference>
<dbReference type="InterPro" id="IPR043472">
    <property type="entry name" value="Macro_dom-like"/>
</dbReference>
<accession>A0A6M2DEK2</accession>
<sequence length="70" mass="8005">MAIAYLNCRRVLSAFASVRYCSSMSNKKGLVLGIYDNEFDKKIRLTPTADQFNRRLQGRLLDLIHLLATN</sequence>
<dbReference type="AlphaFoldDB" id="A0A6M2DEK2"/>
<dbReference type="Gene3D" id="3.40.220.10">
    <property type="entry name" value="Leucine Aminopeptidase, subunit E, domain 1"/>
    <property type="match status" value="1"/>
</dbReference>
<evidence type="ECO:0000313" key="1">
    <source>
        <dbReference type="EMBL" id="NOV44080.1"/>
    </source>
</evidence>
<dbReference type="EMBL" id="GIIL01000354">
    <property type="protein sequence ID" value="NOV44080.1"/>
    <property type="molecule type" value="Transcribed_RNA"/>
</dbReference>
<proteinExistence type="predicted"/>